<evidence type="ECO:0000256" key="4">
    <source>
        <dbReference type="ARBA" id="ARBA00022737"/>
    </source>
</evidence>
<evidence type="ECO:0000256" key="13">
    <source>
        <dbReference type="SAM" id="MobiDB-lite"/>
    </source>
</evidence>
<sequence>MASVASARWLRLRCGLCLPLMGRQAGLCGGALSNRFYSESAVLPKVEGADVTGTEEVVIPKKKTWDKVAVLQALASTVHRDTTAAPYAFQDDPYLMPASSMESNSFLLAKKSGENAAKFVINSYPKYFQKDIAEPHIPCLMPEYFEPQIEAISEAALQERIKLKKVKASVDMFDQLLQAGREVTQLFFPSFCFLTSGTTVSLETTNRLLDLLCYYGNQEPPANYNFQQQERSEELEEATVGNSEKSKRKTSTWRANNNAERIFALMPEKNAHSYCTMIRGMVKHRAPTQALNLYTELLNNRLRADVHTFNSLIEATALVANEKFEEKWNNILDLLKQMVAQNVKPNLQTFNTILKCLRRFYAFGKVPALQTLREMNAIGIEPSLATYHYVIQLFYQHESPARGSSRIIYDIMDQLAGKRFSPEDPDDDMFFQSAMRVCSSLRDLELAYQVHDLLNTGDNRKFIGSDHRRNFYYSKFFNLLCLMEQIDVTMKWYKDLIPSVFFPHSQTLIDLLQALDVANRLEVIPQIWKDSKEYGHTFRNELKEEILMLMARDRHPPELQVAFADCAADIKSTYEIQDARQTAPEWPVNCLNCIAVLLLRAGRTQEAWKMLGLFRKHNKIPRNELLNEFMDSATASRSPEQAMEVVKLAGAFSLPICEDLTQRVKAELTPSQEQKEVLGDQTALTSDSGSDGSSDSDSDSSEGK</sequence>
<dbReference type="GeneID" id="102513740"/>
<evidence type="ECO:0000313" key="16">
    <source>
        <dbReference type="RefSeq" id="XP_014413789.2"/>
    </source>
</evidence>
<feature type="signal peptide" evidence="14">
    <location>
        <begin position="1"/>
        <end position="17"/>
    </location>
</feature>
<dbReference type="CTD" id="55037"/>
<dbReference type="InterPro" id="IPR002885">
    <property type="entry name" value="PPR_rpt"/>
</dbReference>
<dbReference type="Pfam" id="PF22330">
    <property type="entry name" value="Rib_mS39_PPR"/>
    <property type="match status" value="2"/>
</dbReference>
<feature type="region of interest" description="Disordered" evidence="13">
    <location>
        <begin position="229"/>
        <end position="252"/>
    </location>
</feature>
<evidence type="ECO:0000256" key="7">
    <source>
        <dbReference type="ARBA" id="ARBA00022946"/>
    </source>
</evidence>
<dbReference type="GO" id="GO:0005840">
    <property type="term" value="C:ribosome"/>
    <property type="evidence" value="ECO:0007669"/>
    <property type="project" value="UniProtKB-KW"/>
</dbReference>
<keyword evidence="14" id="KW-0732">Signal</keyword>
<name>A0A8B7K965_CAMFR</name>
<feature type="repeat" description="PPR" evidence="12">
    <location>
        <begin position="270"/>
        <end position="304"/>
    </location>
</feature>
<keyword evidence="7" id="KW-0809">Transit peptide</keyword>
<dbReference type="AlphaFoldDB" id="A0A8B7K965"/>
<evidence type="ECO:0000256" key="11">
    <source>
        <dbReference type="ARBA" id="ARBA00035134"/>
    </source>
</evidence>
<dbReference type="FunFam" id="1.25.40.10:FF:002139">
    <property type="entry name" value="Pentatricopeptide repeat domain 3"/>
    <property type="match status" value="1"/>
</dbReference>
<dbReference type="PANTHER" id="PTHR16276">
    <property type="entry name" value="PENTATRICOPEPTIDE REPEAT DOMAIN-CONTAINING PROTEIN 3"/>
    <property type="match status" value="1"/>
</dbReference>
<evidence type="ECO:0000256" key="5">
    <source>
        <dbReference type="ARBA" id="ARBA00022845"/>
    </source>
</evidence>
<dbReference type="PROSITE" id="PS51375">
    <property type="entry name" value="PPR"/>
    <property type="match status" value="1"/>
</dbReference>
<dbReference type="KEGG" id="cfr:102513740"/>
<dbReference type="Pfam" id="PF13812">
    <property type="entry name" value="PPR_3"/>
    <property type="match status" value="1"/>
</dbReference>
<dbReference type="GO" id="GO:0006417">
    <property type="term" value="P:regulation of translation"/>
    <property type="evidence" value="ECO:0007669"/>
    <property type="project" value="UniProtKB-KW"/>
</dbReference>
<dbReference type="Gene3D" id="1.25.40.10">
    <property type="entry name" value="Tetratricopeptide repeat domain"/>
    <property type="match status" value="1"/>
</dbReference>
<comment type="subcellular location">
    <subcellularLocation>
        <location evidence="1">Mitochondrion</location>
    </subcellularLocation>
</comment>
<dbReference type="InterPro" id="IPR037387">
    <property type="entry name" value="PTCD3"/>
</dbReference>
<dbReference type="InterPro" id="IPR055063">
    <property type="entry name" value="Rib_mS39_PPR"/>
</dbReference>
<feature type="region of interest" description="Disordered" evidence="13">
    <location>
        <begin position="668"/>
        <end position="704"/>
    </location>
</feature>
<feature type="compositionally biased region" description="Acidic residues" evidence="13">
    <location>
        <begin position="694"/>
        <end position="704"/>
    </location>
</feature>
<evidence type="ECO:0000256" key="6">
    <source>
        <dbReference type="ARBA" id="ARBA00022884"/>
    </source>
</evidence>
<evidence type="ECO:0000256" key="10">
    <source>
        <dbReference type="ARBA" id="ARBA00023274"/>
    </source>
</evidence>
<evidence type="ECO:0000313" key="15">
    <source>
        <dbReference type="Proteomes" id="UP000694856"/>
    </source>
</evidence>
<protein>
    <recommendedName>
        <fullName evidence="11">Small ribosomal subunit protein mS39</fullName>
    </recommendedName>
</protein>
<keyword evidence="8" id="KW-0689">Ribosomal protein</keyword>
<evidence type="ECO:0000256" key="14">
    <source>
        <dbReference type="SAM" id="SignalP"/>
    </source>
</evidence>
<dbReference type="PANTHER" id="PTHR16276:SF1">
    <property type="entry name" value="SMALL RIBOSOMAL SUBUNIT PROTEIN MS39"/>
    <property type="match status" value="1"/>
</dbReference>
<keyword evidence="3" id="KW-0699">rRNA-binding</keyword>
<dbReference type="Proteomes" id="UP000694856">
    <property type="component" value="Chromosome 28"/>
</dbReference>
<comment type="similarity">
    <text evidence="2">Belongs to the mitochondrion-specific ribosomal protein mS39 family.</text>
</comment>
<dbReference type="GO" id="GO:0005739">
    <property type="term" value="C:mitochondrion"/>
    <property type="evidence" value="ECO:0007669"/>
    <property type="project" value="UniProtKB-SubCell"/>
</dbReference>
<keyword evidence="6" id="KW-0694">RNA-binding</keyword>
<evidence type="ECO:0000256" key="12">
    <source>
        <dbReference type="PROSITE-ProRule" id="PRU00708"/>
    </source>
</evidence>
<keyword evidence="9" id="KW-0496">Mitochondrion</keyword>
<proteinExistence type="inferred from homology"/>
<keyword evidence="10" id="KW-0687">Ribonucleoprotein</keyword>
<dbReference type="RefSeq" id="XP_014413789.2">
    <property type="nucleotide sequence ID" value="XM_014558303.2"/>
</dbReference>
<organism evidence="15 16">
    <name type="scientific">Camelus ferus</name>
    <name type="common">Wild bactrian camel</name>
    <name type="synonym">Camelus bactrianus ferus</name>
    <dbReference type="NCBI Taxonomy" id="419612"/>
    <lineage>
        <taxon>Eukaryota</taxon>
        <taxon>Metazoa</taxon>
        <taxon>Chordata</taxon>
        <taxon>Craniata</taxon>
        <taxon>Vertebrata</taxon>
        <taxon>Euteleostomi</taxon>
        <taxon>Mammalia</taxon>
        <taxon>Eutheria</taxon>
        <taxon>Laurasiatheria</taxon>
        <taxon>Artiodactyla</taxon>
        <taxon>Tylopoda</taxon>
        <taxon>Camelidae</taxon>
        <taxon>Camelus</taxon>
    </lineage>
</organism>
<dbReference type="GO" id="GO:1990904">
    <property type="term" value="C:ribonucleoprotein complex"/>
    <property type="evidence" value="ECO:0007669"/>
    <property type="project" value="UniProtKB-KW"/>
</dbReference>
<evidence type="ECO:0000256" key="1">
    <source>
        <dbReference type="ARBA" id="ARBA00004173"/>
    </source>
</evidence>
<evidence type="ECO:0000256" key="3">
    <source>
        <dbReference type="ARBA" id="ARBA00022730"/>
    </source>
</evidence>
<gene>
    <name evidence="16" type="primary">PTCD3</name>
</gene>
<keyword evidence="4" id="KW-0677">Repeat</keyword>
<dbReference type="GO" id="GO:0019843">
    <property type="term" value="F:rRNA binding"/>
    <property type="evidence" value="ECO:0007669"/>
    <property type="project" value="UniProtKB-KW"/>
</dbReference>
<keyword evidence="5" id="KW-0810">Translation regulation</keyword>
<dbReference type="GO" id="GO:0032543">
    <property type="term" value="P:mitochondrial translation"/>
    <property type="evidence" value="ECO:0007669"/>
    <property type="project" value="InterPro"/>
</dbReference>
<evidence type="ECO:0000256" key="9">
    <source>
        <dbReference type="ARBA" id="ARBA00023128"/>
    </source>
</evidence>
<dbReference type="InterPro" id="IPR011990">
    <property type="entry name" value="TPR-like_helical_dom_sf"/>
</dbReference>
<reference evidence="16" key="1">
    <citation type="submission" date="2025-08" db="UniProtKB">
        <authorList>
            <consortium name="RefSeq"/>
        </authorList>
    </citation>
    <scope>IDENTIFICATION</scope>
    <source>
        <tissue evidence="16">Ear skin</tissue>
    </source>
</reference>
<feature type="chain" id="PRO_5034909894" description="Small ribosomal subunit protein mS39" evidence="14">
    <location>
        <begin position="18"/>
        <end position="704"/>
    </location>
</feature>
<accession>A0A8B7K965</accession>
<evidence type="ECO:0000256" key="8">
    <source>
        <dbReference type="ARBA" id="ARBA00022980"/>
    </source>
</evidence>
<keyword evidence="15" id="KW-1185">Reference proteome</keyword>
<evidence type="ECO:0000256" key="2">
    <source>
        <dbReference type="ARBA" id="ARBA00008551"/>
    </source>
</evidence>
<dbReference type="GO" id="GO:0043024">
    <property type="term" value="F:ribosomal small subunit binding"/>
    <property type="evidence" value="ECO:0007669"/>
    <property type="project" value="InterPro"/>
</dbReference>